<evidence type="ECO:0000259" key="4">
    <source>
        <dbReference type="Pfam" id="PF00724"/>
    </source>
</evidence>
<evidence type="ECO:0000256" key="1">
    <source>
        <dbReference type="ARBA" id="ARBA00001917"/>
    </source>
</evidence>
<dbReference type="CDD" id="cd02933">
    <property type="entry name" value="OYE_like_FMN"/>
    <property type="match status" value="1"/>
</dbReference>
<dbReference type="SUPFAM" id="SSF51395">
    <property type="entry name" value="FMN-linked oxidoreductases"/>
    <property type="match status" value="1"/>
</dbReference>
<dbReference type="Pfam" id="PF00724">
    <property type="entry name" value="Oxidored_FMN"/>
    <property type="match status" value="1"/>
</dbReference>
<dbReference type="InterPro" id="IPR013785">
    <property type="entry name" value="Aldolase_TIM"/>
</dbReference>
<name>A0A1D8AU42_9BACT</name>
<dbReference type="InterPro" id="IPR001155">
    <property type="entry name" value="OxRdtase_FMN_N"/>
</dbReference>
<evidence type="ECO:0000256" key="2">
    <source>
        <dbReference type="ARBA" id="ARBA00005979"/>
    </source>
</evidence>
<dbReference type="Gene3D" id="3.20.20.70">
    <property type="entry name" value="Aldolase class I"/>
    <property type="match status" value="1"/>
</dbReference>
<keyword evidence="3 5" id="KW-0560">Oxidoreductase</keyword>
<reference evidence="5 6" key="1">
    <citation type="submission" date="2016-06" db="EMBL/GenBank/DDBJ databases">
        <title>Three novel species with peptidoglycan cell walls form the new genus Lacunisphaera gen. nov. in the family Opitutaceae of the verrucomicrobial subdivision 4.</title>
        <authorList>
            <person name="Rast P."/>
            <person name="Gloeckner I."/>
            <person name="Jogler M."/>
            <person name="Boedeker C."/>
            <person name="Jeske O."/>
            <person name="Wiegand S."/>
            <person name="Reinhardt R."/>
            <person name="Schumann P."/>
            <person name="Rohde M."/>
            <person name="Spring S."/>
            <person name="Gloeckner F.O."/>
            <person name="Jogler C."/>
        </authorList>
    </citation>
    <scope>NUCLEOTIDE SEQUENCE [LARGE SCALE GENOMIC DNA]</scope>
    <source>
        <strain evidence="5 6">IG16b</strain>
    </source>
</reference>
<dbReference type="PANTHER" id="PTHR22893:SF98">
    <property type="entry name" value="OXIDOREDUCTASE"/>
    <property type="match status" value="1"/>
</dbReference>
<dbReference type="RefSeq" id="WP_069961652.1">
    <property type="nucleotide sequence ID" value="NZ_CP016094.1"/>
</dbReference>
<comment type="similarity">
    <text evidence="2">Belongs to the NADH:flavin oxidoreductase/NADH oxidase family.</text>
</comment>
<dbReference type="EMBL" id="CP016094">
    <property type="protein sequence ID" value="AOS44401.1"/>
    <property type="molecule type" value="Genomic_DNA"/>
</dbReference>
<sequence length="355" mass="38273">MKLLTPLSAGDLLLPNRVLMAPLTRVRADTQHVPTDLIVEHYRQRAAAGLLIAEATMVAGDARAFGWEPGIYGPAQVEGWRKVTTAVHAAGGRIALQLWHPGRATHPDLNGGLQPISSSNKAIQGDTIHTPQGKQAYPVPRPLRADELPGIIALFRRGAENARAAGFDAVELHGAHGYLLDQFLRDGVNDRTDEYGGSIPNRARLLFEAIDAAIDVFGPGRVGVRISPLVAFNDMVDSNAPALVAHVAEELQLRGAAYLHLRHARHDAPGEAELARVVRQHYRGALILNGGFDRETGEAAVQSGRADAIAYGLPFLANPDLPRRFLLNAPLNAVDEARLYSAGPQGYIDYPFLPA</sequence>
<dbReference type="PANTHER" id="PTHR22893">
    <property type="entry name" value="NADH OXIDOREDUCTASE-RELATED"/>
    <property type="match status" value="1"/>
</dbReference>
<dbReference type="Proteomes" id="UP000095228">
    <property type="component" value="Chromosome"/>
</dbReference>
<dbReference type="GO" id="GO:0016628">
    <property type="term" value="F:oxidoreductase activity, acting on the CH-CH group of donors, NAD or NADP as acceptor"/>
    <property type="evidence" value="ECO:0007669"/>
    <property type="project" value="UniProtKB-ARBA"/>
</dbReference>
<evidence type="ECO:0000313" key="5">
    <source>
        <dbReference type="EMBL" id="AOS44401.1"/>
    </source>
</evidence>
<dbReference type="FunFam" id="3.20.20.70:FF:000059">
    <property type="entry name" value="N-ethylmaleimide reductase, FMN-linked"/>
    <property type="match status" value="1"/>
</dbReference>
<evidence type="ECO:0000313" key="6">
    <source>
        <dbReference type="Proteomes" id="UP000095228"/>
    </source>
</evidence>
<organism evidence="5 6">
    <name type="scientific">Lacunisphaera limnophila</name>
    <dbReference type="NCBI Taxonomy" id="1838286"/>
    <lineage>
        <taxon>Bacteria</taxon>
        <taxon>Pseudomonadati</taxon>
        <taxon>Verrucomicrobiota</taxon>
        <taxon>Opitutia</taxon>
        <taxon>Opitutales</taxon>
        <taxon>Opitutaceae</taxon>
        <taxon>Lacunisphaera</taxon>
    </lineage>
</organism>
<dbReference type="PATRIC" id="fig|1838286.3.peg.1478"/>
<feature type="domain" description="NADH:flavin oxidoreductase/NADH oxidase N-terminal" evidence="4">
    <location>
        <begin position="2"/>
        <end position="325"/>
    </location>
</feature>
<gene>
    <name evidence="5" type="primary">nemA_1</name>
    <name evidence="5" type="ORF">Verru16b_01463</name>
</gene>
<accession>A0A1D8AU42</accession>
<dbReference type="OrthoDB" id="9772736at2"/>
<dbReference type="GO" id="GO:0010181">
    <property type="term" value="F:FMN binding"/>
    <property type="evidence" value="ECO:0007669"/>
    <property type="project" value="InterPro"/>
</dbReference>
<comment type="cofactor">
    <cofactor evidence="1">
        <name>FMN</name>
        <dbReference type="ChEBI" id="CHEBI:58210"/>
    </cofactor>
</comment>
<dbReference type="InterPro" id="IPR045247">
    <property type="entry name" value="Oye-like"/>
</dbReference>
<dbReference type="GO" id="GO:0005829">
    <property type="term" value="C:cytosol"/>
    <property type="evidence" value="ECO:0007669"/>
    <property type="project" value="TreeGrafter"/>
</dbReference>
<dbReference type="EC" id="1.-.-.-" evidence="5"/>
<keyword evidence="6" id="KW-1185">Reference proteome</keyword>
<evidence type="ECO:0000256" key="3">
    <source>
        <dbReference type="ARBA" id="ARBA00023002"/>
    </source>
</evidence>
<proteinExistence type="inferred from homology"/>
<dbReference type="AlphaFoldDB" id="A0A1D8AU42"/>
<protein>
    <submittedName>
        <fullName evidence="5">N-ethylmaleimide reductase</fullName>
        <ecNumber evidence="5">1.-.-.-</ecNumber>
    </submittedName>
</protein>
<dbReference type="KEGG" id="obg:Verru16b_01463"/>